<dbReference type="InterPro" id="IPR018027">
    <property type="entry name" value="Asn/Gln_amidotransferase"/>
</dbReference>
<dbReference type="GO" id="GO:0006412">
    <property type="term" value="P:translation"/>
    <property type="evidence" value="ECO:0007669"/>
    <property type="project" value="UniProtKB-KW"/>
</dbReference>
<keyword evidence="4" id="KW-0067">ATP-binding</keyword>
<comment type="catalytic activity">
    <reaction evidence="7">
        <text>L-aspartyl-tRNA(Asn) + L-glutamine + ATP + H2O = L-asparaginyl-tRNA(Asn) + L-glutamate + ADP + phosphate + 2 H(+)</text>
        <dbReference type="Rhea" id="RHEA:14513"/>
        <dbReference type="Rhea" id="RHEA-COMP:9674"/>
        <dbReference type="Rhea" id="RHEA-COMP:9677"/>
        <dbReference type="ChEBI" id="CHEBI:15377"/>
        <dbReference type="ChEBI" id="CHEBI:15378"/>
        <dbReference type="ChEBI" id="CHEBI:29985"/>
        <dbReference type="ChEBI" id="CHEBI:30616"/>
        <dbReference type="ChEBI" id="CHEBI:43474"/>
        <dbReference type="ChEBI" id="CHEBI:58359"/>
        <dbReference type="ChEBI" id="CHEBI:78515"/>
        <dbReference type="ChEBI" id="CHEBI:78516"/>
        <dbReference type="ChEBI" id="CHEBI:456216"/>
    </reaction>
</comment>
<feature type="domain" description="Asn/Gln amidotransferase" evidence="9">
    <location>
        <begin position="84"/>
        <end position="149"/>
    </location>
</feature>
<feature type="non-terminal residue" evidence="11">
    <location>
        <position position="150"/>
    </location>
</feature>
<dbReference type="InterPro" id="IPR006075">
    <property type="entry name" value="Asn/Gln-tRNA_Trfase_suB/E_cat"/>
</dbReference>
<dbReference type="EMBL" id="LAZR01041006">
    <property type="protein sequence ID" value="KKL13077.1"/>
    <property type="molecule type" value="Genomic_DNA"/>
</dbReference>
<dbReference type="InterPro" id="IPR003789">
    <property type="entry name" value="Asn/Gln_tRNA_amidoTrase-B-like"/>
</dbReference>
<dbReference type="Gene3D" id="1.10.150.380">
    <property type="entry name" value="GatB domain, N-terminal subdomain"/>
    <property type="match status" value="1"/>
</dbReference>
<accession>A0A0F9BGY4</accession>
<dbReference type="InterPro" id="IPR017959">
    <property type="entry name" value="Asn/Gln-tRNA_amidoTrfase_suB/E"/>
</dbReference>
<keyword evidence="5" id="KW-0648">Protein biosynthesis</keyword>
<dbReference type="PANTHER" id="PTHR11659:SF0">
    <property type="entry name" value="GLUTAMYL-TRNA(GLN) AMIDOTRANSFERASE SUBUNIT B, MITOCHONDRIAL"/>
    <property type="match status" value="1"/>
</dbReference>
<comment type="caution">
    <text evidence="11">The sequence shown here is derived from an EMBL/GenBank/DDBJ whole genome shotgun (WGS) entry which is preliminary data.</text>
</comment>
<feature type="domain" description="Aspartyl/Glutamyl-tRNA(Gln) amidotransferase subunit B/E catalytic" evidence="10">
    <location>
        <begin position="2"/>
        <end position="45"/>
    </location>
</feature>
<comment type="catalytic activity">
    <reaction evidence="8">
        <text>L-glutamyl-tRNA(Gln) + L-glutamine + ATP + H2O = L-glutaminyl-tRNA(Gln) + L-glutamate + ADP + phosphate + H(+)</text>
        <dbReference type="Rhea" id="RHEA:17521"/>
        <dbReference type="Rhea" id="RHEA-COMP:9681"/>
        <dbReference type="Rhea" id="RHEA-COMP:9684"/>
        <dbReference type="ChEBI" id="CHEBI:15377"/>
        <dbReference type="ChEBI" id="CHEBI:15378"/>
        <dbReference type="ChEBI" id="CHEBI:29985"/>
        <dbReference type="ChEBI" id="CHEBI:30616"/>
        <dbReference type="ChEBI" id="CHEBI:43474"/>
        <dbReference type="ChEBI" id="CHEBI:58359"/>
        <dbReference type="ChEBI" id="CHEBI:78520"/>
        <dbReference type="ChEBI" id="CHEBI:78521"/>
        <dbReference type="ChEBI" id="CHEBI:456216"/>
    </reaction>
</comment>
<evidence type="ECO:0008006" key="12">
    <source>
        <dbReference type="Google" id="ProtNLM"/>
    </source>
</evidence>
<dbReference type="SUPFAM" id="SSF89095">
    <property type="entry name" value="GatB/YqeY motif"/>
    <property type="match status" value="1"/>
</dbReference>
<dbReference type="GO" id="GO:0050567">
    <property type="term" value="F:glutaminyl-tRNA synthase (glutamine-hydrolyzing) activity"/>
    <property type="evidence" value="ECO:0007669"/>
    <property type="project" value="TreeGrafter"/>
</dbReference>
<evidence type="ECO:0000259" key="10">
    <source>
        <dbReference type="Pfam" id="PF02934"/>
    </source>
</evidence>
<evidence type="ECO:0000256" key="3">
    <source>
        <dbReference type="ARBA" id="ARBA00022741"/>
    </source>
</evidence>
<evidence type="ECO:0000256" key="4">
    <source>
        <dbReference type="ARBA" id="ARBA00022840"/>
    </source>
</evidence>
<comment type="function">
    <text evidence="6">Allows the formation of correctly charged Asn-tRNA(Asn) or Gln-tRNA(Gln) through the transamidation of misacylated Asp-tRNA(Asn) or Glu-tRNA(Gln) in organisms which lack either or both of asparaginyl-tRNA or glutaminyl-tRNA synthetases. The reaction takes place in the presence of glutamine and ATP through an activated phospho-Asp-tRNA(Asn) or phospho-Glu-tRNA(Gln).</text>
</comment>
<evidence type="ECO:0000313" key="11">
    <source>
        <dbReference type="EMBL" id="KKL13077.1"/>
    </source>
</evidence>
<sequence>MQETRLYDTDRSMTVSMRAKEEAHDYRYFPDPDLVPMTVESIWIEEIRASLPELPDAKRSRYVSEFKLSDDAATFISEELAMAQWFEEAVELGGEPKSVANWMMGELTRKLNDDSITFKECPVDPQGLVYILTLLDKGSINNNQAKDILN</sequence>
<evidence type="ECO:0000256" key="8">
    <source>
        <dbReference type="ARBA" id="ARBA00047913"/>
    </source>
</evidence>
<reference evidence="11" key="1">
    <citation type="journal article" date="2015" name="Nature">
        <title>Complex archaea that bridge the gap between prokaryotes and eukaryotes.</title>
        <authorList>
            <person name="Spang A."/>
            <person name="Saw J.H."/>
            <person name="Jorgensen S.L."/>
            <person name="Zaremba-Niedzwiedzka K."/>
            <person name="Martijn J."/>
            <person name="Lind A.E."/>
            <person name="van Eijk R."/>
            <person name="Schleper C."/>
            <person name="Guy L."/>
            <person name="Ettema T.J."/>
        </authorList>
    </citation>
    <scope>NUCLEOTIDE SEQUENCE</scope>
</reference>
<protein>
    <recommendedName>
        <fullName evidence="12">Asn/Gln amidotransferase domain-containing protein</fullName>
    </recommendedName>
</protein>
<proteinExistence type="predicted"/>
<dbReference type="GO" id="GO:0005524">
    <property type="term" value="F:ATP binding"/>
    <property type="evidence" value="ECO:0007669"/>
    <property type="project" value="UniProtKB-KW"/>
</dbReference>
<dbReference type="PANTHER" id="PTHR11659">
    <property type="entry name" value="GLUTAMYL-TRNA GLN AMIDOTRANSFERASE SUBUNIT B MITOCHONDRIAL AND PROKARYOTIC PET112-RELATED"/>
    <property type="match status" value="1"/>
</dbReference>
<evidence type="ECO:0000256" key="7">
    <source>
        <dbReference type="ARBA" id="ARBA00047380"/>
    </source>
</evidence>
<evidence type="ECO:0000256" key="6">
    <source>
        <dbReference type="ARBA" id="ARBA00024799"/>
    </source>
</evidence>
<evidence type="ECO:0000256" key="5">
    <source>
        <dbReference type="ARBA" id="ARBA00022917"/>
    </source>
</evidence>
<dbReference type="AlphaFoldDB" id="A0A0F9BGY4"/>
<evidence type="ECO:0000259" key="9">
    <source>
        <dbReference type="Pfam" id="PF02637"/>
    </source>
</evidence>
<comment type="subunit">
    <text evidence="1">Heterotrimer of A, B and C subunits.</text>
</comment>
<keyword evidence="3" id="KW-0547">Nucleotide-binding</keyword>
<dbReference type="FunFam" id="1.10.150.380:FF:000001">
    <property type="entry name" value="Aspartyl/glutamyl-tRNA(Asn/Gln) amidotransferase subunit B"/>
    <property type="match status" value="1"/>
</dbReference>
<dbReference type="SUPFAM" id="SSF55931">
    <property type="entry name" value="Glutamine synthetase/guanido kinase"/>
    <property type="match status" value="1"/>
</dbReference>
<dbReference type="Pfam" id="PF02934">
    <property type="entry name" value="GatB_N"/>
    <property type="match status" value="1"/>
</dbReference>
<gene>
    <name evidence="11" type="ORF">LCGC14_2529350</name>
</gene>
<evidence type="ECO:0000256" key="2">
    <source>
        <dbReference type="ARBA" id="ARBA00022598"/>
    </source>
</evidence>
<organism evidence="11">
    <name type="scientific">marine sediment metagenome</name>
    <dbReference type="NCBI Taxonomy" id="412755"/>
    <lineage>
        <taxon>unclassified sequences</taxon>
        <taxon>metagenomes</taxon>
        <taxon>ecological metagenomes</taxon>
    </lineage>
</organism>
<dbReference type="InterPro" id="IPR042114">
    <property type="entry name" value="GatB_C_1"/>
</dbReference>
<dbReference type="InterPro" id="IPR014746">
    <property type="entry name" value="Gln_synth/guanido_kin_cat_dom"/>
</dbReference>
<dbReference type="GO" id="GO:0070681">
    <property type="term" value="P:glutaminyl-tRNAGln biosynthesis via transamidation"/>
    <property type="evidence" value="ECO:0007669"/>
    <property type="project" value="TreeGrafter"/>
</dbReference>
<keyword evidence="2" id="KW-0436">Ligase</keyword>
<name>A0A0F9BGY4_9ZZZZ</name>
<dbReference type="Pfam" id="PF02637">
    <property type="entry name" value="GatB_Yqey"/>
    <property type="match status" value="1"/>
</dbReference>
<evidence type="ECO:0000256" key="1">
    <source>
        <dbReference type="ARBA" id="ARBA00011123"/>
    </source>
</evidence>